<organism evidence="1 2">
    <name type="scientific">Kingdonia uniflora</name>
    <dbReference type="NCBI Taxonomy" id="39325"/>
    <lineage>
        <taxon>Eukaryota</taxon>
        <taxon>Viridiplantae</taxon>
        <taxon>Streptophyta</taxon>
        <taxon>Embryophyta</taxon>
        <taxon>Tracheophyta</taxon>
        <taxon>Spermatophyta</taxon>
        <taxon>Magnoliopsida</taxon>
        <taxon>Ranunculales</taxon>
        <taxon>Circaeasteraceae</taxon>
        <taxon>Kingdonia</taxon>
    </lineage>
</organism>
<evidence type="ECO:0000313" key="1">
    <source>
        <dbReference type="EMBL" id="KAF6168472.1"/>
    </source>
</evidence>
<feature type="non-terminal residue" evidence="1">
    <location>
        <position position="1"/>
    </location>
</feature>
<sequence>MWVLSHRFLTIPFFFTKIYGHYNSVLSNNNHAIVPLNPSGFINGGCQVYPRPPASCGLNAKDICIKALVAGICFHAYQQ</sequence>
<dbReference type="AlphaFoldDB" id="A0A7J7NNE8"/>
<dbReference type="EMBL" id="JACGCM010000696">
    <property type="protein sequence ID" value="KAF6168472.1"/>
    <property type="molecule type" value="Genomic_DNA"/>
</dbReference>
<comment type="caution">
    <text evidence="1">The sequence shown here is derived from an EMBL/GenBank/DDBJ whole genome shotgun (WGS) entry which is preliminary data.</text>
</comment>
<dbReference type="Proteomes" id="UP000541444">
    <property type="component" value="Unassembled WGS sequence"/>
</dbReference>
<name>A0A7J7NNE8_9MAGN</name>
<reference evidence="1 2" key="1">
    <citation type="journal article" date="2020" name="IScience">
        <title>Genome Sequencing of the Endangered Kingdonia uniflora (Circaeasteraceae, Ranunculales) Reveals Potential Mechanisms of Evolutionary Specialization.</title>
        <authorList>
            <person name="Sun Y."/>
            <person name="Deng T."/>
            <person name="Zhang A."/>
            <person name="Moore M.J."/>
            <person name="Landis J.B."/>
            <person name="Lin N."/>
            <person name="Zhang H."/>
            <person name="Zhang X."/>
            <person name="Huang J."/>
            <person name="Zhang X."/>
            <person name="Sun H."/>
            <person name="Wang H."/>
        </authorList>
    </citation>
    <scope>NUCLEOTIDE SEQUENCE [LARGE SCALE GENOMIC DNA]</scope>
    <source>
        <strain evidence="1">TB1705</strain>
        <tissue evidence="1">Leaf</tissue>
    </source>
</reference>
<protein>
    <submittedName>
        <fullName evidence="1">Uncharacterized protein</fullName>
    </submittedName>
</protein>
<keyword evidence="2" id="KW-1185">Reference proteome</keyword>
<dbReference type="OrthoDB" id="6418713at2759"/>
<proteinExistence type="predicted"/>
<accession>A0A7J7NNE8</accession>
<evidence type="ECO:0000313" key="2">
    <source>
        <dbReference type="Proteomes" id="UP000541444"/>
    </source>
</evidence>
<gene>
    <name evidence="1" type="ORF">GIB67_005024</name>
</gene>